<comment type="caution">
    <text evidence="2">The sequence shown here is derived from an EMBL/GenBank/DDBJ whole genome shotgun (WGS) entry which is preliminary data.</text>
</comment>
<dbReference type="EMBL" id="MLJW01001377">
    <property type="protein sequence ID" value="OIQ78565.1"/>
    <property type="molecule type" value="Genomic_DNA"/>
</dbReference>
<feature type="transmembrane region" description="Helical" evidence="1">
    <location>
        <begin position="6"/>
        <end position="28"/>
    </location>
</feature>
<name>A0A1J5QRK3_9ZZZZ</name>
<sequence length="302" mass="31969">MGSQHGLMLVMLVCLIGLAATVLLLGALNSNTVKIERDRKTVSALAEAKMALIGRAAADGNHPGSLPCPDGNNDGSADLFTGNDCPVYIGRFPWKTLGTGALVDGDGEALWYALSSNYRDNASAEPINGTAPGSMRVDDVGDQVAIVLSPGNPLSTQTHRPSNRISDYLEGENADGDADFSRQPAPIQNDRLIAIGRIELFATVSQRVLREIQGNAMQGMKKYYADALAFPYADVDGDGNADAGKLAGMPSHRAGPGSLFFDAATRSMLLDNDWFSRVHYAVSGDLKSATLQLDGKALTMLP</sequence>
<proteinExistence type="predicted"/>
<evidence type="ECO:0000256" key="1">
    <source>
        <dbReference type="SAM" id="Phobius"/>
    </source>
</evidence>
<organism evidence="2">
    <name type="scientific">mine drainage metagenome</name>
    <dbReference type="NCBI Taxonomy" id="410659"/>
    <lineage>
        <taxon>unclassified sequences</taxon>
        <taxon>metagenomes</taxon>
        <taxon>ecological metagenomes</taxon>
    </lineage>
</organism>
<evidence type="ECO:0000313" key="2">
    <source>
        <dbReference type="EMBL" id="OIQ78565.1"/>
    </source>
</evidence>
<keyword evidence="1" id="KW-0472">Membrane</keyword>
<gene>
    <name evidence="2" type="ORF">GALL_397260</name>
</gene>
<dbReference type="AlphaFoldDB" id="A0A1J5QRK3"/>
<keyword evidence="1" id="KW-0812">Transmembrane</keyword>
<protein>
    <submittedName>
        <fullName evidence="2">Uncharacterized protein</fullName>
    </submittedName>
</protein>
<keyword evidence="1" id="KW-1133">Transmembrane helix</keyword>
<reference evidence="2" key="1">
    <citation type="submission" date="2016-10" db="EMBL/GenBank/DDBJ databases">
        <title>Sequence of Gallionella enrichment culture.</title>
        <authorList>
            <person name="Poehlein A."/>
            <person name="Muehling M."/>
            <person name="Daniel R."/>
        </authorList>
    </citation>
    <scope>NUCLEOTIDE SEQUENCE</scope>
</reference>
<accession>A0A1J5QRK3</accession>